<keyword evidence="12 15" id="KW-1133">Transmembrane helix</keyword>
<dbReference type="Proteomes" id="UP000199569">
    <property type="component" value="Unassembled WGS sequence"/>
</dbReference>
<keyword evidence="4 15" id="KW-1003">Cell membrane</keyword>
<dbReference type="PRINTS" id="PR00119">
    <property type="entry name" value="CATATPASE"/>
</dbReference>
<proteinExistence type="inferred from homology"/>
<dbReference type="Pfam" id="PF00122">
    <property type="entry name" value="E1-E2_ATPase"/>
    <property type="match status" value="1"/>
</dbReference>
<dbReference type="GO" id="GO:0043682">
    <property type="term" value="F:P-type divalent copper transporter activity"/>
    <property type="evidence" value="ECO:0007669"/>
    <property type="project" value="TreeGrafter"/>
</dbReference>
<keyword evidence="19" id="KW-1185">Reference proteome</keyword>
<dbReference type="InterPro" id="IPR036412">
    <property type="entry name" value="HAD-like_sf"/>
</dbReference>
<dbReference type="Pfam" id="PF00403">
    <property type="entry name" value="HMA"/>
    <property type="match status" value="1"/>
</dbReference>
<evidence type="ECO:0000256" key="4">
    <source>
        <dbReference type="ARBA" id="ARBA00022475"/>
    </source>
</evidence>
<keyword evidence="13" id="KW-0406">Ion transport</keyword>
<dbReference type="InterPro" id="IPR006121">
    <property type="entry name" value="HMA_dom"/>
</dbReference>
<dbReference type="NCBIfam" id="TIGR01494">
    <property type="entry name" value="ATPase_P-type"/>
    <property type="match status" value="1"/>
</dbReference>
<evidence type="ECO:0000256" key="7">
    <source>
        <dbReference type="ARBA" id="ARBA00022723"/>
    </source>
</evidence>
<dbReference type="PANTHER" id="PTHR43520:SF5">
    <property type="entry name" value="CATION-TRANSPORTING P-TYPE ATPASE-RELATED"/>
    <property type="match status" value="1"/>
</dbReference>
<dbReference type="EMBL" id="FMVJ01000005">
    <property type="protein sequence ID" value="SCY72047.1"/>
    <property type="molecule type" value="Genomic_DNA"/>
</dbReference>
<evidence type="ECO:0000256" key="2">
    <source>
        <dbReference type="ARBA" id="ARBA00006024"/>
    </source>
</evidence>
<dbReference type="InterPro" id="IPR036163">
    <property type="entry name" value="HMA_dom_sf"/>
</dbReference>
<feature type="transmembrane region" description="Helical" evidence="15">
    <location>
        <begin position="139"/>
        <end position="156"/>
    </location>
</feature>
<dbReference type="NCBIfam" id="TIGR01511">
    <property type="entry name" value="ATPase-IB1_Cu"/>
    <property type="match status" value="1"/>
</dbReference>
<dbReference type="CDD" id="cd00371">
    <property type="entry name" value="HMA"/>
    <property type="match status" value="1"/>
</dbReference>
<keyword evidence="3" id="KW-0813">Transport</keyword>
<dbReference type="GO" id="GO:0005524">
    <property type="term" value="F:ATP binding"/>
    <property type="evidence" value="ECO:0007669"/>
    <property type="project" value="UniProtKB-UniRule"/>
</dbReference>
<keyword evidence="11" id="KW-1278">Translocase</keyword>
<gene>
    <name evidence="18" type="ORF">SAMN02927923_02128</name>
</gene>
<evidence type="ECO:0000313" key="19">
    <source>
        <dbReference type="Proteomes" id="UP000199569"/>
    </source>
</evidence>
<evidence type="ECO:0000256" key="15">
    <source>
        <dbReference type="RuleBase" id="RU362081"/>
    </source>
</evidence>
<evidence type="ECO:0000256" key="6">
    <source>
        <dbReference type="ARBA" id="ARBA00022692"/>
    </source>
</evidence>
<dbReference type="SUPFAM" id="SSF56784">
    <property type="entry name" value="HAD-like"/>
    <property type="match status" value="1"/>
</dbReference>
<dbReference type="InterPro" id="IPR023214">
    <property type="entry name" value="HAD_sf"/>
</dbReference>
<evidence type="ECO:0000256" key="8">
    <source>
        <dbReference type="ARBA" id="ARBA00022741"/>
    </source>
</evidence>
<dbReference type="GO" id="GO:0016887">
    <property type="term" value="F:ATP hydrolysis activity"/>
    <property type="evidence" value="ECO:0007669"/>
    <property type="project" value="InterPro"/>
</dbReference>
<keyword evidence="9 15" id="KW-0067">ATP-binding</keyword>
<feature type="transmembrane region" description="Helical" evidence="15">
    <location>
        <begin position="679"/>
        <end position="696"/>
    </location>
</feature>
<feature type="transmembrane region" description="Helical" evidence="15">
    <location>
        <begin position="382"/>
        <end position="405"/>
    </location>
</feature>
<dbReference type="GO" id="GO:0005507">
    <property type="term" value="F:copper ion binding"/>
    <property type="evidence" value="ECO:0007669"/>
    <property type="project" value="TreeGrafter"/>
</dbReference>
<dbReference type="InterPro" id="IPR008250">
    <property type="entry name" value="ATPase_P-typ_transduc_dom_A_sf"/>
</dbReference>
<keyword evidence="7 15" id="KW-0479">Metal-binding</keyword>
<dbReference type="SUPFAM" id="SSF81653">
    <property type="entry name" value="Calcium ATPase, transduction domain A"/>
    <property type="match status" value="1"/>
</dbReference>
<sequence length="749" mass="79465">MSENLDLSIFVKHQGDGTAHLDLAIEGIDCAACIDEIEGGLCRLAGIVDARLNYTTHRLSVQWQDGALVPSTIVRELERLGYRAHPYQSRLVEEEETRRSQWLLRCLAVAGFASMNIMLLAVSVWSGNVTDITPETRDFFHWLSAFIALPAVAYAGQPFFRSAIGALKAKRTNMDVPISIGIMLALIMSVVETINHSEHTYFDSVVMLLFFLLCGRYLDQAMRRRTRAVAGNLAALKAEVAHRIDASGEAVLVPTAALNPGDRVLVRPGERIAVDGIVISGSSELDESLVTGETVRRSALAGDAVYAGSMNYEGTLTLQVTAAGKGTLLDEVERLLETASAAKSRYVQLADKVARAYAPVVHLTAAITAVVWVAMGSSVHDAIITAVAVLIITCPCALALAVPVVQVVASGALFRSNVFLNSGDALERLASVDTIVFDKTGTLTLPEMRVANAKAVRSDLLEAAARLALSSHHPLAAAVAQEAKERRPYEEVAEEVGQGVRTLVHGVEMRLGSPSFCGAIDLAAESVGQEADVSVIAFARGHERAILLVRQALRPDAAATIKALLDLGVDCRILSGDRPEAVAPIAAALNLREWRGGAKPAEKIAAIESLKAEGRKVLMVGDGLNDAPALAAADVSISPITAADITQAQADAVFLGDKLSPVLDALAISRRARALMRQNLMIALVYNLIAVPLAFLGYVTPLVAALAMSGSSSLVTLNALRARRAKAKTASETSLPGAETRAVPTLQGA</sequence>
<dbReference type="Gene3D" id="3.30.70.100">
    <property type="match status" value="1"/>
</dbReference>
<name>A0A1G5I7V3_9HYPH</name>
<dbReference type="InterPro" id="IPR023298">
    <property type="entry name" value="ATPase_P-typ_TM_dom_sf"/>
</dbReference>
<evidence type="ECO:0000259" key="17">
    <source>
        <dbReference type="PROSITE" id="PS50846"/>
    </source>
</evidence>
<dbReference type="RefSeq" id="WP_091134090.1">
    <property type="nucleotide sequence ID" value="NZ_FMVJ01000005.1"/>
</dbReference>
<dbReference type="NCBIfam" id="TIGR01525">
    <property type="entry name" value="ATPase-IB_hvy"/>
    <property type="match status" value="1"/>
</dbReference>
<dbReference type="Pfam" id="PF00702">
    <property type="entry name" value="Hydrolase"/>
    <property type="match status" value="1"/>
</dbReference>
<comment type="subcellular location">
    <subcellularLocation>
        <location evidence="1">Cell membrane</location>
        <topology evidence="1">Multi-pass membrane protein</topology>
    </subcellularLocation>
</comment>
<feature type="region of interest" description="Disordered" evidence="16">
    <location>
        <begin position="730"/>
        <end position="749"/>
    </location>
</feature>
<keyword evidence="8 15" id="KW-0547">Nucleotide-binding</keyword>
<evidence type="ECO:0000256" key="16">
    <source>
        <dbReference type="SAM" id="MobiDB-lite"/>
    </source>
</evidence>
<dbReference type="PANTHER" id="PTHR43520">
    <property type="entry name" value="ATP7, ISOFORM B"/>
    <property type="match status" value="1"/>
</dbReference>
<dbReference type="InterPro" id="IPR059000">
    <property type="entry name" value="ATPase_P-type_domA"/>
</dbReference>
<dbReference type="PRINTS" id="PR00943">
    <property type="entry name" value="CUATPASE"/>
</dbReference>
<dbReference type="GO" id="GO:0055070">
    <property type="term" value="P:copper ion homeostasis"/>
    <property type="evidence" value="ECO:0007669"/>
    <property type="project" value="TreeGrafter"/>
</dbReference>
<dbReference type="NCBIfam" id="TIGR01512">
    <property type="entry name" value="ATPase-IB2_Cd"/>
    <property type="match status" value="1"/>
</dbReference>
<feature type="domain" description="HMA" evidence="17">
    <location>
        <begin position="19"/>
        <end position="85"/>
    </location>
</feature>
<dbReference type="InterPro" id="IPR001757">
    <property type="entry name" value="P_typ_ATPase"/>
</dbReference>
<evidence type="ECO:0000256" key="10">
    <source>
        <dbReference type="ARBA" id="ARBA00022842"/>
    </source>
</evidence>
<keyword evidence="5" id="KW-0597">Phosphoprotein</keyword>
<dbReference type="STRING" id="549386.SAMN02927923_02128"/>
<keyword evidence="14 15" id="KW-0472">Membrane</keyword>
<evidence type="ECO:0000256" key="1">
    <source>
        <dbReference type="ARBA" id="ARBA00004651"/>
    </source>
</evidence>
<evidence type="ECO:0000256" key="3">
    <source>
        <dbReference type="ARBA" id="ARBA00022448"/>
    </source>
</evidence>
<feature type="transmembrane region" description="Helical" evidence="15">
    <location>
        <begin position="200"/>
        <end position="218"/>
    </location>
</feature>
<feature type="transmembrane region" description="Helical" evidence="15">
    <location>
        <begin position="102"/>
        <end position="127"/>
    </location>
</feature>
<dbReference type="AlphaFoldDB" id="A0A1G5I7V3"/>
<dbReference type="PROSITE" id="PS50846">
    <property type="entry name" value="HMA_2"/>
    <property type="match status" value="1"/>
</dbReference>
<accession>A0A1G5I7V3</accession>
<dbReference type="InterPro" id="IPR023299">
    <property type="entry name" value="ATPase_P-typ_cyto_dom_N"/>
</dbReference>
<evidence type="ECO:0000256" key="14">
    <source>
        <dbReference type="ARBA" id="ARBA00023136"/>
    </source>
</evidence>
<evidence type="ECO:0000313" key="18">
    <source>
        <dbReference type="EMBL" id="SCY72047.1"/>
    </source>
</evidence>
<keyword evidence="6 15" id="KW-0812">Transmembrane</keyword>
<feature type="transmembrane region" description="Helical" evidence="15">
    <location>
        <begin position="176"/>
        <end position="194"/>
    </location>
</feature>
<dbReference type="InterPro" id="IPR018303">
    <property type="entry name" value="ATPase_P-typ_P_site"/>
</dbReference>
<dbReference type="SUPFAM" id="SSF81665">
    <property type="entry name" value="Calcium ATPase, transmembrane domain M"/>
    <property type="match status" value="1"/>
</dbReference>
<evidence type="ECO:0000256" key="9">
    <source>
        <dbReference type="ARBA" id="ARBA00022840"/>
    </source>
</evidence>
<comment type="similarity">
    <text evidence="2 15">Belongs to the cation transport ATPase (P-type) (TC 3.A.3) family. Type IB subfamily.</text>
</comment>
<dbReference type="Gene3D" id="3.40.50.1000">
    <property type="entry name" value="HAD superfamily/HAD-like"/>
    <property type="match status" value="1"/>
</dbReference>
<dbReference type="InterPro" id="IPR027256">
    <property type="entry name" value="P-typ_ATPase_IB"/>
</dbReference>
<dbReference type="Gene3D" id="2.70.150.10">
    <property type="entry name" value="Calcium-transporting ATPase, cytoplasmic transduction domain A"/>
    <property type="match status" value="1"/>
</dbReference>
<dbReference type="PROSITE" id="PS00154">
    <property type="entry name" value="ATPASE_E1_E2"/>
    <property type="match status" value="1"/>
</dbReference>
<reference evidence="18 19" key="1">
    <citation type="submission" date="2016-10" db="EMBL/GenBank/DDBJ databases">
        <authorList>
            <person name="de Groot N.N."/>
        </authorList>
    </citation>
    <scope>NUCLEOTIDE SEQUENCE [LARGE SCALE GENOMIC DNA]</scope>
    <source>
        <strain evidence="18 19">CGMCC 1.7666</strain>
    </source>
</reference>
<dbReference type="OrthoDB" id="9813266at2"/>
<evidence type="ECO:0000256" key="13">
    <source>
        <dbReference type="ARBA" id="ARBA00023065"/>
    </source>
</evidence>
<protein>
    <submittedName>
        <fullName evidence="18">Cu2+-exporting ATPase</fullName>
    </submittedName>
</protein>
<evidence type="ECO:0000256" key="11">
    <source>
        <dbReference type="ARBA" id="ARBA00022967"/>
    </source>
</evidence>
<keyword evidence="10" id="KW-0460">Magnesium</keyword>
<dbReference type="GO" id="GO:0005886">
    <property type="term" value="C:plasma membrane"/>
    <property type="evidence" value="ECO:0007669"/>
    <property type="project" value="UniProtKB-SubCell"/>
</dbReference>
<evidence type="ECO:0000256" key="5">
    <source>
        <dbReference type="ARBA" id="ARBA00022553"/>
    </source>
</evidence>
<organism evidence="18 19">
    <name type="scientific">Microvirga guangxiensis</name>
    <dbReference type="NCBI Taxonomy" id="549386"/>
    <lineage>
        <taxon>Bacteria</taxon>
        <taxon>Pseudomonadati</taxon>
        <taxon>Pseudomonadota</taxon>
        <taxon>Alphaproteobacteria</taxon>
        <taxon>Hyphomicrobiales</taxon>
        <taxon>Methylobacteriaceae</taxon>
        <taxon>Microvirga</taxon>
    </lineage>
</organism>
<dbReference type="Gene3D" id="3.40.1110.10">
    <property type="entry name" value="Calcium-transporting ATPase, cytoplasmic domain N"/>
    <property type="match status" value="1"/>
</dbReference>
<feature type="transmembrane region" description="Helical" evidence="15">
    <location>
        <begin position="356"/>
        <end position="376"/>
    </location>
</feature>
<dbReference type="SUPFAM" id="SSF55008">
    <property type="entry name" value="HMA, heavy metal-associated domain"/>
    <property type="match status" value="1"/>
</dbReference>
<evidence type="ECO:0000256" key="12">
    <source>
        <dbReference type="ARBA" id="ARBA00022989"/>
    </source>
</evidence>